<dbReference type="OrthoDB" id="59414at2759"/>
<keyword evidence="4" id="KW-0862">Zinc</keyword>
<keyword evidence="3" id="KW-0833">Ubl conjugation pathway</keyword>
<reference evidence="7" key="1">
    <citation type="submission" date="2021-02" db="EMBL/GenBank/DDBJ databases">
        <title>First Annotated Genome of the Yellow-green Alga Tribonema minus.</title>
        <authorList>
            <person name="Mahan K.M."/>
        </authorList>
    </citation>
    <scope>NUCLEOTIDE SEQUENCE</scope>
    <source>
        <strain evidence="7">UTEX B ZZ1240</strain>
    </source>
</reference>
<dbReference type="Pfam" id="PF01485">
    <property type="entry name" value="IBR"/>
    <property type="match status" value="1"/>
</dbReference>
<evidence type="ECO:0000313" key="7">
    <source>
        <dbReference type="EMBL" id="KAG5191931.1"/>
    </source>
</evidence>
<feature type="domain" description="IBR" evidence="6">
    <location>
        <begin position="178"/>
        <end position="223"/>
    </location>
</feature>
<dbReference type="SUPFAM" id="SSF57850">
    <property type="entry name" value="RING/U-box"/>
    <property type="match status" value="2"/>
</dbReference>
<comment type="caution">
    <text evidence="7">The sequence shown here is derived from an EMBL/GenBank/DDBJ whole genome shotgun (WGS) entry which is preliminary data.</text>
</comment>
<dbReference type="Gene3D" id="1.20.120.1750">
    <property type="match status" value="1"/>
</dbReference>
<keyword evidence="8" id="KW-1185">Reference proteome</keyword>
<proteinExistence type="predicted"/>
<evidence type="ECO:0000256" key="3">
    <source>
        <dbReference type="ARBA" id="ARBA00022786"/>
    </source>
</evidence>
<protein>
    <recommendedName>
        <fullName evidence="6">IBR domain-containing protein</fullName>
    </recommendedName>
</protein>
<dbReference type="Proteomes" id="UP000664859">
    <property type="component" value="Unassembled WGS sequence"/>
</dbReference>
<dbReference type="CDD" id="cd22584">
    <property type="entry name" value="Rcat_RBR_unk"/>
    <property type="match status" value="1"/>
</dbReference>
<accession>A0A835ZDW0</accession>
<dbReference type="Gene3D" id="3.30.40.10">
    <property type="entry name" value="Zinc/RING finger domain, C3HC4 (zinc finger)"/>
    <property type="match status" value="1"/>
</dbReference>
<keyword evidence="2" id="KW-0863">Zinc-finger</keyword>
<dbReference type="GO" id="GO:0008270">
    <property type="term" value="F:zinc ion binding"/>
    <property type="evidence" value="ECO:0007669"/>
    <property type="project" value="UniProtKB-KW"/>
</dbReference>
<dbReference type="InterPro" id="IPR002867">
    <property type="entry name" value="IBR_dom"/>
</dbReference>
<organism evidence="7 8">
    <name type="scientific">Tribonema minus</name>
    <dbReference type="NCBI Taxonomy" id="303371"/>
    <lineage>
        <taxon>Eukaryota</taxon>
        <taxon>Sar</taxon>
        <taxon>Stramenopiles</taxon>
        <taxon>Ochrophyta</taxon>
        <taxon>PX clade</taxon>
        <taxon>Xanthophyceae</taxon>
        <taxon>Tribonematales</taxon>
        <taxon>Tribonemataceae</taxon>
        <taxon>Tribonema</taxon>
    </lineage>
</organism>
<evidence type="ECO:0000256" key="4">
    <source>
        <dbReference type="ARBA" id="ARBA00022833"/>
    </source>
</evidence>
<evidence type="ECO:0000259" key="6">
    <source>
        <dbReference type="Pfam" id="PF01485"/>
    </source>
</evidence>
<evidence type="ECO:0000256" key="1">
    <source>
        <dbReference type="ARBA" id="ARBA00022723"/>
    </source>
</evidence>
<evidence type="ECO:0000313" key="8">
    <source>
        <dbReference type="Proteomes" id="UP000664859"/>
    </source>
</evidence>
<feature type="region of interest" description="Disordered" evidence="5">
    <location>
        <begin position="123"/>
        <end position="163"/>
    </location>
</feature>
<sequence length="339" mass="34530">MISDSSNTASFSSSSLSSAVLSDMVACDMCLEQQCSGVRLPCAHTACNDCVARLFDAALADASLIPLRQVDPHGALAAATLSAARLAKYHRFYKQSNSSPCGSGSGDDSSSIKTSVSGGVCGSNSDSGGDSGGGSGGSCGGGSGGSLSSSEGSGGGSSSGSGISNNSAQADAAFAALMAREGWRRCARCGAAVELRGGCAHVTCRCRREFCYACGAAWKSCTCALWSAAAPAAERGMQEDDGGALLAAAQEGGAEEVPVHPSHLARAGLLVLAMRLARRAARPHTQRLQQRACLHAWHRSEPPSSPACANCGYCLRRYCYRCVGGCGGTVCYTCRAHRL</sequence>
<name>A0A835ZDW0_9STRA</name>
<dbReference type="InterPro" id="IPR013083">
    <property type="entry name" value="Znf_RING/FYVE/PHD"/>
</dbReference>
<gene>
    <name evidence="7" type="ORF">JKP88DRAFT_274920</name>
</gene>
<dbReference type="AlphaFoldDB" id="A0A835ZDW0"/>
<feature type="compositionally biased region" description="Gly residues" evidence="5">
    <location>
        <begin position="129"/>
        <end position="145"/>
    </location>
</feature>
<dbReference type="EMBL" id="JAFCMP010000013">
    <property type="protein sequence ID" value="KAG5191931.1"/>
    <property type="molecule type" value="Genomic_DNA"/>
</dbReference>
<keyword evidence="1" id="KW-0479">Metal-binding</keyword>
<evidence type="ECO:0000256" key="5">
    <source>
        <dbReference type="SAM" id="MobiDB-lite"/>
    </source>
</evidence>
<evidence type="ECO:0000256" key="2">
    <source>
        <dbReference type="ARBA" id="ARBA00022771"/>
    </source>
</evidence>